<dbReference type="SMART" id="SM00382">
    <property type="entry name" value="AAA"/>
    <property type="match status" value="1"/>
</dbReference>
<comment type="caution">
    <text evidence="7">The sequence shown here is derived from an EMBL/GenBank/DDBJ whole genome shotgun (WGS) entry which is preliminary data.</text>
</comment>
<name>A0A318TCV5_9BRAD</name>
<dbReference type="Gene3D" id="3.40.50.300">
    <property type="entry name" value="P-loop containing nucleotide triphosphate hydrolases"/>
    <property type="match status" value="1"/>
</dbReference>
<evidence type="ECO:0000256" key="5">
    <source>
        <dbReference type="ARBA" id="ARBA00024722"/>
    </source>
</evidence>
<dbReference type="InterPro" id="IPR003593">
    <property type="entry name" value="AAA+_ATPase"/>
</dbReference>
<dbReference type="GO" id="GO:0005524">
    <property type="term" value="F:ATP binding"/>
    <property type="evidence" value="ECO:0007669"/>
    <property type="project" value="UniProtKB-KW"/>
</dbReference>
<dbReference type="CDD" id="cd03255">
    <property type="entry name" value="ABC_MJ0796_LolCDE_FtsE"/>
    <property type="match status" value="1"/>
</dbReference>
<dbReference type="PROSITE" id="PS50893">
    <property type="entry name" value="ABC_TRANSPORTER_2"/>
    <property type="match status" value="1"/>
</dbReference>
<evidence type="ECO:0000256" key="1">
    <source>
        <dbReference type="ARBA" id="ARBA00005417"/>
    </source>
</evidence>
<dbReference type="PROSITE" id="PS00211">
    <property type="entry name" value="ABC_TRANSPORTER_1"/>
    <property type="match status" value="1"/>
</dbReference>
<reference evidence="7 8" key="1">
    <citation type="submission" date="2018-06" db="EMBL/GenBank/DDBJ databases">
        <title>Genomic Encyclopedia of Archaeal and Bacterial Type Strains, Phase II (KMG-II): from individual species to whole genera.</title>
        <authorList>
            <person name="Goeker M."/>
        </authorList>
    </citation>
    <scope>NUCLEOTIDE SEQUENCE [LARGE SCALE GENOMIC DNA]</scope>
    <source>
        <strain evidence="7 8">JCM 11668</strain>
    </source>
</reference>
<evidence type="ECO:0000256" key="3">
    <source>
        <dbReference type="ARBA" id="ARBA00022741"/>
    </source>
</evidence>
<dbReference type="PANTHER" id="PTHR24220">
    <property type="entry name" value="IMPORT ATP-BINDING PROTEIN"/>
    <property type="match status" value="1"/>
</dbReference>
<dbReference type="GO" id="GO:0016887">
    <property type="term" value="F:ATP hydrolysis activity"/>
    <property type="evidence" value="ECO:0007669"/>
    <property type="project" value="InterPro"/>
</dbReference>
<dbReference type="InterPro" id="IPR015854">
    <property type="entry name" value="ABC_transpr_LolD-like"/>
</dbReference>
<dbReference type="InterPro" id="IPR017871">
    <property type="entry name" value="ABC_transporter-like_CS"/>
</dbReference>
<dbReference type="InterPro" id="IPR027417">
    <property type="entry name" value="P-loop_NTPase"/>
</dbReference>
<sequence>MIKRAATPSAPASLLASAVTRSFTSGSITTRVLGGVDLAVQPGEMTLIVGPSGSGKSTLLAVMSGLLRPDGGTVHALGCDLWNQPLEAIDRFRLEHCGFVFQGFNLFPALTAAEQVVLPLQYTGLSIGAARTRAEEALAAVGLRDKAALYPLALSGGEKQRVAVARAIAKNPQLLFADEPTSALDKENGANVARLLHAIAHAQGATVLCVSHDPRLIAHADRVVRIEDGVLTSDERNAAVTNPDPLVVPELT</sequence>
<dbReference type="OrthoDB" id="9786950at2"/>
<feature type="domain" description="ABC transporter" evidence="6">
    <location>
        <begin position="14"/>
        <end position="251"/>
    </location>
</feature>
<keyword evidence="4 7" id="KW-0067">ATP-binding</keyword>
<proteinExistence type="inferred from homology"/>
<evidence type="ECO:0000313" key="7">
    <source>
        <dbReference type="EMBL" id="PYF02393.1"/>
    </source>
</evidence>
<dbReference type="Pfam" id="PF00005">
    <property type="entry name" value="ABC_tran"/>
    <property type="match status" value="1"/>
</dbReference>
<dbReference type="Proteomes" id="UP000248148">
    <property type="component" value="Unassembled WGS sequence"/>
</dbReference>
<dbReference type="AlphaFoldDB" id="A0A318TCV5"/>
<organism evidence="7 8">
    <name type="scientific">Rhodopseudomonas faecalis</name>
    <dbReference type="NCBI Taxonomy" id="99655"/>
    <lineage>
        <taxon>Bacteria</taxon>
        <taxon>Pseudomonadati</taxon>
        <taxon>Pseudomonadota</taxon>
        <taxon>Alphaproteobacteria</taxon>
        <taxon>Hyphomicrobiales</taxon>
        <taxon>Nitrobacteraceae</taxon>
        <taxon>Rhodopseudomonas</taxon>
    </lineage>
</organism>
<comment type="similarity">
    <text evidence="1">Belongs to the ABC transporter superfamily.</text>
</comment>
<evidence type="ECO:0000256" key="4">
    <source>
        <dbReference type="ARBA" id="ARBA00022840"/>
    </source>
</evidence>
<dbReference type="EMBL" id="QJTI01000012">
    <property type="protein sequence ID" value="PYF02393.1"/>
    <property type="molecule type" value="Genomic_DNA"/>
</dbReference>
<keyword evidence="3" id="KW-0547">Nucleotide-binding</keyword>
<dbReference type="InterPro" id="IPR003439">
    <property type="entry name" value="ABC_transporter-like_ATP-bd"/>
</dbReference>
<dbReference type="GO" id="GO:0022857">
    <property type="term" value="F:transmembrane transporter activity"/>
    <property type="evidence" value="ECO:0007669"/>
    <property type="project" value="TreeGrafter"/>
</dbReference>
<keyword evidence="8" id="KW-1185">Reference proteome</keyword>
<keyword evidence="2" id="KW-0813">Transport</keyword>
<accession>A0A318TCV5</accession>
<evidence type="ECO:0000259" key="6">
    <source>
        <dbReference type="PROSITE" id="PS50893"/>
    </source>
</evidence>
<dbReference type="SUPFAM" id="SSF52540">
    <property type="entry name" value="P-loop containing nucleoside triphosphate hydrolases"/>
    <property type="match status" value="1"/>
</dbReference>
<dbReference type="GO" id="GO:0005886">
    <property type="term" value="C:plasma membrane"/>
    <property type="evidence" value="ECO:0007669"/>
    <property type="project" value="TreeGrafter"/>
</dbReference>
<evidence type="ECO:0000256" key="2">
    <source>
        <dbReference type="ARBA" id="ARBA00022448"/>
    </source>
</evidence>
<protein>
    <submittedName>
        <fullName evidence="7">Putative ABC transport system ATP-binding protein</fullName>
    </submittedName>
</protein>
<evidence type="ECO:0000313" key="8">
    <source>
        <dbReference type="Proteomes" id="UP000248148"/>
    </source>
</evidence>
<comment type="function">
    <text evidence="5">Involved in beta-(1--&gt;2)glucan export. Transmembrane domains (TMD) form a pore in the inner membrane and the ATP-binding domain (NBD) is responsible for energy generation.</text>
</comment>
<gene>
    <name evidence="7" type="ORF">BJ122_11254</name>
</gene>
<dbReference type="InterPro" id="IPR017911">
    <property type="entry name" value="MacB-like_ATP-bd"/>
</dbReference>